<dbReference type="GO" id="GO:0008270">
    <property type="term" value="F:zinc ion binding"/>
    <property type="evidence" value="ECO:0007669"/>
    <property type="project" value="InterPro"/>
</dbReference>
<organism evidence="3 4">
    <name type="scientific">Candidatus Yonathbacteria bacterium RIFCSPHIGHO2_02_FULL_44_14</name>
    <dbReference type="NCBI Taxonomy" id="1802724"/>
    <lineage>
        <taxon>Bacteria</taxon>
        <taxon>Candidatus Yonathiibacteriota</taxon>
    </lineage>
</organism>
<dbReference type="EMBL" id="MHUT01000012">
    <property type="protein sequence ID" value="OHA80967.1"/>
    <property type="molecule type" value="Genomic_DNA"/>
</dbReference>
<evidence type="ECO:0000313" key="4">
    <source>
        <dbReference type="Proteomes" id="UP000179118"/>
    </source>
</evidence>
<keyword evidence="2" id="KW-0862">Zinc</keyword>
<feature type="binding site" evidence="2">
    <location>
        <position position="84"/>
    </location>
    <ligand>
        <name>Zn(2+)</name>
        <dbReference type="ChEBI" id="CHEBI:29105"/>
        <label>1</label>
        <note>catalytic</note>
    </ligand>
</feature>
<evidence type="ECO:0000256" key="2">
    <source>
        <dbReference type="PIRSR" id="PIRSR001359-3"/>
    </source>
</evidence>
<feature type="binding site" evidence="2">
    <location>
        <position position="218"/>
    </location>
    <ligand>
        <name>Zn(2+)</name>
        <dbReference type="ChEBI" id="CHEBI:29105"/>
        <label>1</label>
        <note>catalytic</note>
    </ligand>
</feature>
<dbReference type="GO" id="GO:0005975">
    <property type="term" value="P:carbohydrate metabolic process"/>
    <property type="evidence" value="ECO:0007669"/>
    <property type="project" value="InterPro"/>
</dbReference>
<protein>
    <submittedName>
        <fullName evidence="3">Tagatose-bisphosphate aldolase</fullName>
    </submittedName>
</protein>
<dbReference type="GO" id="GO:0016832">
    <property type="term" value="F:aldehyde-lyase activity"/>
    <property type="evidence" value="ECO:0007669"/>
    <property type="project" value="InterPro"/>
</dbReference>
<dbReference type="CDD" id="cd00947">
    <property type="entry name" value="TBP_aldolase_IIB"/>
    <property type="match status" value="1"/>
</dbReference>
<reference evidence="3 4" key="1">
    <citation type="journal article" date="2016" name="Nat. Commun.">
        <title>Thousands of microbial genomes shed light on interconnected biogeochemical processes in an aquifer system.</title>
        <authorList>
            <person name="Anantharaman K."/>
            <person name="Brown C.T."/>
            <person name="Hug L.A."/>
            <person name="Sharon I."/>
            <person name="Castelle C.J."/>
            <person name="Probst A.J."/>
            <person name="Thomas B.C."/>
            <person name="Singh A."/>
            <person name="Wilkins M.J."/>
            <person name="Karaoz U."/>
            <person name="Brodie E.L."/>
            <person name="Williams K.H."/>
            <person name="Hubbard S.S."/>
            <person name="Banfield J.F."/>
        </authorList>
    </citation>
    <scope>NUCLEOTIDE SEQUENCE [LARGE SCALE GENOMIC DNA]</scope>
</reference>
<dbReference type="AlphaFoldDB" id="A0A1G2S7J8"/>
<comment type="caution">
    <text evidence="3">The sequence shown here is derived from an EMBL/GenBank/DDBJ whole genome shotgun (WGS) entry which is preliminary data.</text>
</comment>
<feature type="binding site" evidence="2">
    <location>
        <position position="137"/>
    </location>
    <ligand>
        <name>Zn(2+)</name>
        <dbReference type="ChEBI" id="CHEBI:29105"/>
        <label>2</label>
    </ligand>
</feature>
<gene>
    <name evidence="3" type="ORF">A3D51_03015</name>
</gene>
<dbReference type="NCBIfam" id="TIGR00167">
    <property type="entry name" value="cbbA"/>
    <property type="match status" value="1"/>
</dbReference>
<dbReference type="Proteomes" id="UP000179118">
    <property type="component" value="Unassembled WGS sequence"/>
</dbReference>
<proteinExistence type="predicted"/>
<name>A0A1G2S7J8_9BACT</name>
<evidence type="ECO:0000256" key="1">
    <source>
        <dbReference type="PIRSR" id="PIRSR001359-1"/>
    </source>
</evidence>
<accession>A0A1G2S7J8</accession>
<dbReference type="PIRSF" id="PIRSF001359">
    <property type="entry name" value="F_bP_aldolase_II"/>
    <property type="match status" value="1"/>
</dbReference>
<feature type="binding site" evidence="2">
    <location>
        <position position="188"/>
    </location>
    <ligand>
        <name>Zn(2+)</name>
        <dbReference type="ChEBI" id="CHEBI:29105"/>
        <label>1</label>
        <note>catalytic</note>
    </ligand>
</feature>
<dbReference type="InterPro" id="IPR050246">
    <property type="entry name" value="Class_II_FBP_aldolase"/>
</dbReference>
<dbReference type="InterPro" id="IPR000771">
    <property type="entry name" value="FBA_II"/>
</dbReference>
<dbReference type="Pfam" id="PF01116">
    <property type="entry name" value="F_bP_aldolase"/>
    <property type="match status" value="1"/>
</dbReference>
<dbReference type="PANTHER" id="PTHR30304">
    <property type="entry name" value="D-TAGATOSE-1,6-BISPHOSPHATE ALDOLASE"/>
    <property type="match status" value="1"/>
</dbReference>
<dbReference type="Gene3D" id="3.20.20.70">
    <property type="entry name" value="Aldolase class I"/>
    <property type="match status" value="1"/>
</dbReference>
<keyword evidence="2" id="KW-0479">Metal-binding</keyword>
<feature type="active site" description="Proton donor" evidence="1">
    <location>
        <position position="83"/>
    </location>
</feature>
<dbReference type="InterPro" id="IPR013785">
    <property type="entry name" value="Aldolase_TIM"/>
</dbReference>
<dbReference type="SUPFAM" id="SSF51569">
    <property type="entry name" value="Aldolase"/>
    <property type="match status" value="1"/>
</dbReference>
<evidence type="ECO:0000313" key="3">
    <source>
        <dbReference type="EMBL" id="OHA80967.1"/>
    </source>
</evidence>
<comment type="cofactor">
    <cofactor evidence="2">
        <name>Zn(2+)</name>
        <dbReference type="ChEBI" id="CHEBI:29105"/>
    </cofactor>
    <text evidence="2">Binds 2 Zn(2+) ions per subunit. One is catalytic and the other provides a structural contribution.</text>
</comment>
<sequence>MSTIPTLREVIADAESKHIAVGHFNISNLEGLWAIFRAAKSLNVPVIVGLSEGERDFVGVKQAVALVKSIREEYQYPIFINADHTYSVERVKEAIDAGFDAVIFDGAKLSLDENIAKTKECVDYARSAVRDVLVEAEVGYIGTSSKVLDAIPEGVKFDDSTLTSPEQAERFVKETGVDLFAPAVGNMHGMLRNAPEPRLDIERIRKVRAAAGVPLVLHGGSGTSDEDFREAIKAGISLVHINTEIRVAFVKSLASYLALHPDEVAPYKVMKEPTEAMQKVIEARLRLFSGM</sequence>
<feature type="binding site" evidence="2">
    <location>
        <position position="105"/>
    </location>
    <ligand>
        <name>Zn(2+)</name>
        <dbReference type="ChEBI" id="CHEBI:29105"/>
        <label>2</label>
    </ligand>
</feature>
<dbReference type="PANTHER" id="PTHR30304:SF0">
    <property type="entry name" value="D-TAGATOSE-1,6-BISPHOSPHATE ALDOLASE SUBUNIT GATY-RELATED"/>
    <property type="match status" value="1"/>
</dbReference>